<dbReference type="GO" id="GO:0051213">
    <property type="term" value="F:dioxygenase activity"/>
    <property type="evidence" value="ECO:0007669"/>
    <property type="project" value="UniProtKB-KW"/>
</dbReference>
<name>A0A1E7M0Z9_9ACTN</name>
<gene>
    <name evidence="2" type="ORF">AN221_04570</name>
</gene>
<dbReference type="InterPro" id="IPR037401">
    <property type="entry name" value="SnoaL-like"/>
</dbReference>
<dbReference type="RefSeq" id="WP_070199877.1">
    <property type="nucleotide sequence ID" value="NZ_LJGZ01000005.1"/>
</dbReference>
<dbReference type="Gene3D" id="3.10.450.50">
    <property type="match status" value="1"/>
</dbReference>
<organism evidence="2 3">
    <name type="scientific">Streptomyces nanshensis</name>
    <dbReference type="NCBI Taxonomy" id="518642"/>
    <lineage>
        <taxon>Bacteria</taxon>
        <taxon>Bacillati</taxon>
        <taxon>Actinomycetota</taxon>
        <taxon>Actinomycetes</taxon>
        <taxon>Kitasatosporales</taxon>
        <taxon>Streptomycetaceae</taxon>
        <taxon>Streptomyces</taxon>
    </lineage>
</organism>
<dbReference type="EMBL" id="LJGZ01000005">
    <property type="protein sequence ID" value="OEV22169.1"/>
    <property type="molecule type" value="Genomic_DNA"/>
</dbReference>
<reference evidence="2 3" key="1">
    <citation type="journal article" date="2016" name="Front. Microbiol.">
        <title>Comparative Genomics Analysis of Streptomyces Species Reveals Their Adaptation to the Marine Environment and Their Diversity at the Genomic Level.</title>
        <authorList>
            <person name="Tian X."/>
            <person name="Zhang Z."/>
            <person name="Yang T."/>
            <person name="Chen M."/>
            <person name="Li J."/>
            <person name="Chen F."/>
            <person name="Yang J."/>
            <person name="Li W."/>
            <person name="Zhang B."/>
            <person name="Zhang Z."/>
            <person name="Wu J."/>
            <person name="Zhang C."/>
            <person name="Long L."/>
            <person name="Xiao J."/>
        </authorList>
    </citation>
    <scope>NUCLEOTIDE SEQUENCE [LARGE SCALE GENOMIC DNA]</scope>
    <source>
        <strain evidence="2 3">SCSIO M10372</strain>
    </source>
</reference>
<dbReference type="Pfam" id="PF13577">
    <property type="entry name" value="SnoaL_4"/>
    <property type="match status" value="1"/>
</dbReference>
<evidence type="ECO:0000259" key="1">
    <source>
        <dbReference type="Pfam" id="PF13577"/>
    </source>
</evidence>
<evidence type="ECO:0000313" key="3">
    <source>
        <dbReference type="Proteomes" id="UP000175971"/>
    </source>
</evidence>
<sequence length="146" mass="16789">MSTERAREGLYSRVQQFHAEQMQALDSGRFEEYAETFTEDGEFRHSPGRPPARTRAGIAKELTAFHQERFAGEAVQRRHWFNMLNVQEQADGTVHATFYVLALLTRPGERVPEIAPSCLVRDVLVEEDGRLLTRSRRVEHDHVPEA</sequence>
<dbReference type="AlphaFoldDB" id="A0A1E7M0Z9"/>
<dbReference type="OrthoDB" id="9130903at2"/>
<dbReference type="PATRIC" id="fig|518642.7.peg.6359"/>
<dbReference type="SUPFAM" id="SSF54427">
    <property type="entry name" value="NTF2-like"/>
    <property type="match status" value="1"/>
</dbReference>
<dbReference type="InterPro" id="IPR032710">
    <property type="entry name" value="NTF2-like_dom_sf"/>
</dbReference>
<dbReference type="Proteomes" id="UP000175971">
    <property type="component" value="Unassembled WGS sequence"/>
</dbReference>
<proteinExistence type="predicted"/>
<keyword evidence="3" id="KW-1185">Reference proteome</keyword>
<protein>
    <submittedName>
        <fullName evidence="2">Aromatic-ring-hydroxylating dioxygenase</fullName>
    </submittedName>
</protein>
<keyword evidence="2" id="KW-0223">Dioxygenase</keyword>
<evidence type="ECO:0000313" key="2">
    <source>
        <dbReference type="EMBL" id="OEV22169.1"/>
    </source>
</evidence>
<keyword evidence="2" id="KW-0560">Oxidoreductase</keyword>
<comment type="caution">
    <text evidence="2">The sequence shown here is derived from an EMBL/GenBank/DDBJ whole genome shotgun (WGS) entry which is preliminary data.</text>
</comment>
<feature type="domain" description="SnoaL-like" evidence="1">
    <location>
        <begin position="13"/>
        <end position="137"/>
    </location>
</feature>
<accession>A0A1E7M0Z9</accession>